<evidence type="ECO:0000313" key="5">
    <source>
        <dbReference type="Proteomes" id="UP001479436"/>
    </source>
</evidence>
<keyword evidence="5" id="KW-1185">Reference proteome</keyword>
<feature type="region of interest" description="Disordered" evidence="2">
    <location>
        <begin position="197"/>
        <end position="220"/>
    </location>
</feature>
<organism evidence="4 5">
    <name type="scientific">Basidiobolus ranarum</name>
    <dbReference type="NCBI Taxonomy" id="34480"/>
    <lineage>
        <taxon>Eukaryota</taxon>
        <taxon>Fungi</taxon>
        <taxon>Fungi incertae sedis</taxon>
        <taxon>Zoopagomycota</taxon>
        <taxon>Entomophthoromycotina</taxon>
        <taxon>Basidiobolomycetes</taxon>
        <taxon>Basidiobolales</taxon>
        <taxon>Basidiobolaceae</taxon>
        <taxon>Basidiobolus</taxon>
    </lineage>
</organism>
<proteinExistence type="inferred from homology"/>
<name>A0ABR2VWL4_9FUNG</name>
<feature type="compositionally biased region" description="Polar residues" evidence="2">
    <location>
        <begin position="1"/>
        <end position="12"/>
    </location>
</feature>
<evidence type="ECO:0000313" key="4">
    <source>
        <dbReference type="EMBL" id="KAK9708296.1"/>
    </source>
</evidence>
<evidence type="ECO:0008006" key="6">
    <source>
        <dbReference type="Google" id="ProtNLM"/>
    </source>
</evidence>
<dbReference type="PANTHER" id="PTHR31495">
    <property type="entry name" value="PEROXYGENASE 3-RELATED"/>
    <property type="match status" value="1"/>
</dbReference>
<evidence type="ECO:0000256" key="1">
    <source>
        <dbReference type="ARBA" id="ARBA00006765"/>
    </source>
</evidence>
<feature type="region of interest" description="Disordered" evidence="2">
    <location>
        <begin position="1"/>
        <end position="20"/>
    </location>
</feature>
<gene>
    <name evidence="4" type="ORF">K7432_009714</name>
</gene>
<keyword evidence="3" id="KW-0812">Transmembrane</keyword>
<dbReference type="InterPro" id="IPR007736">
    <property type="entry name" value="Caleosin-related"/>
</dbReference>
<comment type="similarity">
    <text evidence="1">Belongs to the caleosin family.</text>
</comment>
<accession>A0ABR2VWL4</accession>
<dbReference type="PANTHER" id="PTHR31495:SF0">
    <property type="entry name" value="BINDING PROTEIN CALEOSIN, PUTATIVE (AFU_ORTHOLOGUE AFUA_5G13750)-RELATED"/>
    <property type="match status" value="1"/>
</dbReference>
<evidence type="ECO:0000256" key="3">
    <source>
        <dbReference type="SAM" id="Phobius"/>
    </source>
</evidence>
<evidence type="ECO:0000256" key="2">
    <source>
        <dbReference type="SAM" id="MobiDB-lite"/>
    </source>
</evidence>
<reference evidence="4 5" key="1">
    <citation type="submission" date="2023-04" db="EMBL/GenBank/DDBJ databases">
        <title>Genome of Basidiobolus ranarum AG-B5.</title>
        <authorList>
            <person name="Stajich J.E."/>
            <person name="Carter-House D."/>
            <person name="Gryganskyi A."/>
        </authorList>
    </citation>
    <scope>NUCLEOTIDE SEQUENCE [LARGE SCALE GENOMIC DNA]</scope>
    <source>
        <strain evidence="4 5">AG-B5</strain>
    </source>
</reference>
<dbReference type="SUPFAM" id="SSF47473">
    <property type="entry name" value="EF-hand"/>
    <property type="match status" value="1"/>
</dbReference>
<keyword evidence="3" id="KW-1133">Transmembrane helix</keyword>
<dbReference type="EMBL" id="JASJQH010007494">
    <property type="protein sequence ID" value="KAK9708296.1"/>
    <property type="molecule type" value="Genomic_DNA"/>
</dbReference>
<sequence length="220" mass="25012">MDISESQGYDSSDSLKKDQRPSALDKHVEFFDRDGDGVIAPWDTFFAIRSLGSNIIVTAIATIVLHVLFSWVTQDGWLPSPFFYIYVKNIRRGKYGSDSGVYDEEGRLAKNKFEEIFQKFDTEKKGALTLTQCYHWTESSRRMLDPVGWAIAKIKFGLLWLIASRNGLVTRETLESMYDGTLFEKMAAGDARPSYAEITRSYGPQESQVRHRNGAAQNDQ</sequence>
<keyword evidence="3" id="KW-0472">Membrane</keyword>
<feature type="transmembrane region" description="Helical" evidence="3">
    <location>
        <begin position="51"/>
        <end position="72"/>
    </location>
</feature>
<dbReference type="Pfam" id="PF05042">
    <property type="entry name" value="Caleosin"/>
    <property type="match status" value="1"/>
</dbReference>
<dbReference type="InterPro" id="IPR011992">
    <property type="entry name" value="EF-hand-dom_pair"/>
</dbReference>
<protein>
    <recommendedName>
        <fullName evidence="6">Caleosin</fullName>
    </recommendedName>
</protein>
<comment type="caution">
    <text evidence="4">The sequence shown here is derived from an EMBL/GenBank/DDBJ whole genome shotgun (WGS) entry which is preliminary data.</text>
</comment>
<dbReference type="Proteomes" id="UP001479436">
    <property type="component" value="Unassembled WGS sequence"/>
</dbReference>